<comment type="caution">
    <text evidence="1">The sequence shown here is derived from an EMBL/GenBank/DDBJ whole genome shotgun (WGS) entry which is preliminary data.</text>
</comment>
<evidence type="ECO:0000313" key="2">
    <source>
        <dbReference type="Proteomes" id="UP001054945"/>
    </source>
</evidence>
<protein>
    <submittedName>
        <fullName evidence="1">Toxin CSTX-20</fullName>
    </submittedName>
</protein>
<reference evidence="1 2" key="1">
    <citation type="submission" date="2021-06" db="EMBL/GenBank/DDBJ databases">
        <title>Caerostris extrusa draft genome.</title>
        <authorList>
            <person name="Kono N."/>
            <person name="Arakawa K."/>
        </authorList>
    </citation>
    <scope>NUCLEOTIDE SEQUENCE [LARGE SCALE GENOMIC DNA]</scope>
</reference>
<sequence>MNYGSKTSFYERLENESRTHLLVLSCSVAVSFAAVRCTKQSDCEPDECCLDTLFFRSAFCEPRYGAGNRCVTASVYKPDTDLFYLACPCVDKYECLGKGSLENGVTVMKDAKCIMPTV</sequence>
<organism evidence="1 2">
    <name type="scientific">Caerostris extrusa</name>
    <name type="common">Bark spider</name>
    <name type="synonym">Caerostris bankana</name>
    <dbReference type="NCBI Taxonomy" id="172846"/>
    <lineage>
        <taxon>Eukaryota</taxon>
        <taxon>Metazoa</taxon>
        <taxon>Ecdysozoa</taxon>
        <taxon>Arthropoda</taxon>
        <taxon>Chelicerata</taxon>
        <taxon>Arachnida</taxon>
        <taxon>Araneae</taxon>
        <taxon>Araneomorphae</taxon>
        <taxon>Entelegynae</taxon>
        <taxon>Araneoidea</taxon>
        <taxon>Araneidae</taxon>
        <taxon>Caerostris</taxon>
    </lineage>
</organism>
<accession>A0AAV4SQG8</accession>
<name>A0AAV4SQG8_CAEEX</name>
<dbReference type="Proteomes" id="UP001054945">
    <property type="component" value="Unassembled WGS sequence"/>
</dbReference>
<keyword evidence="2" id="KW-1185">Reference proteome</keyword>
<dbReference type="EMBL" id="BPLR01009809">
    <property type="protein sequence ID" value="GIY34812.1"/>
    <property type="molecule type" value="Genomic_DNA"/>
</dbReference>
<dbReference type="AlphaFoldDB" id="A0AAV4SQG8"/>
<dbReference type="Gene3D" id="2.10.80.10">
    <property type="entry name" value="Lipase, subunit A"/>
    <property type="match status" value="1"/>
</dbReference>
<evidence type="ECO:0000313" key="1">
    <source>
        <dbReference type="EMBL" id="GIY34812.1"/>
    </source>
</evidence>
<proteinExistence type="predicted"/>
<gene>
    <name evidence="1" type="ORF">CEXT_146341</name>
</gene>